<keyword evidence="2 5" id="KW-0547">Nucleotide-binding</keyword>
<gene>
    <name evidence="7" type="ORF">GARC_3523</name>
</gene>
<keyword evidence="3" id="KW-0418">Kinase</keyword>
<dbReference type="Pfam" id="PF00069">
    <property type="entry name" value="Pkinase"/>
    <property type="match status" value="1"/>
</dbReference>
<dbReference type="InterPro" id="IPR017441">
    <property type="entry name" value="Protein_kinase_ATP_BS"/>
</dbReference>
<dbReference type="PANTHER" id="PTHR43289">
    <property type="entry name" value="MITOGEN-ACTIVATED PROTEIN KINASE KINASE KINASE 20-RELATED"/>
    <property type="match status" value="1"/>
</dbReference>
<feature type="domain" description="Protein kinase" evidence="6">
    <location>
        <begin position="63"/>
        <end position="322"/>
    </location>
</feature>
<name>K6YQM9_9ALTE</name>
<dbReference type="GO" id="GO:0005524">
    <property type="term" value="F:ATP binding"/>
    <property type="evidence" value="ECO:0007669"/>
    <property type="project" value="UniProtKB-UniRule"/>
</dbReference>
<dbReference type="EMBL" id="BAEO01000054">
    <property type="protein sequence ID" value="GAC20477.1"/>
    <property type="molecule type" value="Genomic_DNA"/>
</dbReference>
<dbReference type="eggNOG" id="COG0515">
    <property type="taxonomic scope" value="Bacteria"/>
</dbReference>
<evidence type="ECO:0000256" key="2">
    <source>
        <dbReference type="ARBA" id="ARBA00022741"/>
    </source>
</evidence>
<evidence type="ECO:0000256" key="5">
    <source>
        <dbReference type="PROSITE-ProRule" id="PRU10141"/>
    </source>
</evidence>
<feature type="binding site" evidence="5">
    <location>
        <position position="94"/>
    </location>
    <ligand>
        <name>ATP</name>
        <dbReference type="ChEBI" id="CHEBI:30616"/>
    </ligand>
</feature>
<dbReference type="GO" id="GO:0004674">
    <property type="term" value="F:protein serine/threonine kinase activity"/>
    <property type="evidence" value="ECO:0007669"/>
    <property type="project" value="TreeGrafter"/>
</dbReference>
<dbReference type="Proteomes" id="UP000006327">
    <property type="component" value="Unassembled WGS sequence"/>
</dbReference>
<dbReference type="PANTHER" id="PTHR43289:SF34">
    <property type="entry name" value="SERINE_THREONINE-PROTEIN KINASE YBDM-RELATED"/>
    <property type="match status" value="1"/>
</dbReference>
<evidence type="ECO:0000313" key="7">
    <source>
        <dbReference type="EMBL" id="GAC20477.1"/>
    </source>
</evidence>
<dbReference type="Gene3D" id="1.10.510.10">
    <property type="entry name" value="Transferase(Phosphotransferase) domain 1"/>
    <property type="match status" value="1"/>
</dbReference>
<dbReference type="PROSITE" id="PS00108">
    <property type="entry name" value="PROTEIN_KINASE_ST"/>
    <property type="match status" value="1"/>
</dbReference>
<evidence type="ECO:0000259" key="6">
    <source>
        <dbReference type="PROSITE" id="PS50011"/>
    </source>
</evidence>
<dbReference type="PROSITE" id="PS50011">
    <property type="entry name" value="PROTEIN_KINASE_DOM"/>
    <property type="match status" value="1"/>
</dbReference>
<keyword evidence="1" id="KW-0808">Transferase</keyword>
<reference evidence="7 8" key="1">
    <citation type="journal article" date="2017" name="Antonie Van Leeuwenhoek">
        <title>Rhizobium rhizosphaerae sp. nov., a novel species isolated from rice rhizosphere.</title>
        <authorList>
            <person name="Zhao J.J."/>
            <person name="Zhang J."/>
            <person name="Zhang R.J."/>
            <person name="Zhang C.W."/>
            <person name="Yin H.Q."/>
            <person name="Zhang X.X."/>
        </authorList>
    </citation>
    <scope>NUCLEOTIDE SEQUENCE [LARGE SCALE GENOMIC DNA]</scope>
    <source>
        <strain evidence="7 8">BSs20135</strain>
    </source>
</reference>
<sequence length="846" mass="94984">MLENLPAFIQVDDKLYSETSSLIDAHYKNQENTQFKALIGWQADSLVENNRIFNLEGTQVGLYKLTRKLGHGGMGAVYLGERNDGQLEHKVAIKFVYPSIAALAGENFLQKEAQHLANLDHTNIAKLHTIDATENGMPYMVMEYVDGLPIDSFCDQNNLDLKARLKLIQKVCNAVHEAHQNMVIHADIKPSNILVDKQGEPKLMDFGIARYQSHSSEPADDLPSAQSFLAASRGYASPEQINGESITTSSDVYSLGKVLRICVSHTEKNSEIDAIIKCACSTSPNERFDTAHSLSVSISDFLSIRPLLWYRSDPIYKYRKWLKRAPVSAISSVFLPTLLLFIGITLSLQNNQLIAANQKSQNILKFYENILSATSPSLAKSENLSAADLLKYGTELIGKEHINDPITKTHLLITLANSLLNLGLIIDAENVISDLDNITIEGQLIKAKIAFMLGRHEQAIALIQSEDNNLMHQLDALLILAKISAHQANQTLTQQWLSQAKLLGGTSEQQFERLKVALEIAIKSGSDEVRSLLSELKALDNSDITQVWYKAFLAQQYITEAQLEEANIEMHDAIVMAEKIYHNTQPDLASLYGLAFNVTVNNDDQRPAESFLNKQEEIYRQLLPNYQNELLNLYLQQFNLYFAAHEFALARTYNTFGVQLCGELKSNVCELFLEQEIEMAFRLSDYKSVIEAVEQRETIEDENATFNILSLTAKSYLALNDDKFENALSKLTNFKKNSQENVEYVNILVISGRAQQAVSEFEASTARHFLDEELLAYTNAYFSIGDKEKASELLNSIDQSKLSIEQQHTVFELAHDNSSTYSSKKQNLPTSYQADINCSNQEECMP</sequence>
<dbReference type="PROSITE" id="PS00107">
    <property type="entry name" value="PROTEIN_KINASE_ATP"/>
    <property type="match status" value="1"/>
</dbReference>
<evidence type="ECO:0000256" key="3">
    <source>
        <dbReference type="ARBA" id="ARBA00022777"/>
    </source>
</evidence>
<keyword evidence="4 5" id="KW-0067">ATP-binding</keyword>
<proteinExistence type="predicted"/>
<accession>K6YQM9</accession>
<evidence type="ECO:0000256" key="4">
    <source>
        <dbReference type="ARBA" id="ARBA00022840"/>
    </source>
</evidence>
<evidence type="ECO:0000256" key="1">
    <source>
        <dbReference type="ARBA" id="ARBA00022679"/>
    </source>
</evidence>
<dbReference type="InterPro" id="IPR000719">
    <property type="entry name" value="Prot_kinase_dom"/>
</dbReference>
<dbReference type="STRING" id="493475.GARC_3523"/>
<dbReference type="SMART" id="SM00220">
    <property type="entry name" value="S_TKc"/>
    <property type="match status" value="1"/>
</dbReference>
<dbReference type="InterPro" id="IPR008271">
    <property type="entry name" value="Ser/Thr_kinase_AS"/>
</dbReference>
<dbReference type="InterPro" id="IPR011009">
    <property type="entry name" value="Kinase-like_dom_sf"/>
</dbReference>
<comment type="caution">
    <text evidence="7">The sequence shown here is derived from an EMBL/GenBank/DDBJ whole genome shotgun (WGS) entry which is preliminary data.</text>
</comment>
<organism evidence="7 8">
    <name type="scientific">Paraglaciecola arctica BSs20135</name>
    <dbReference type="NCBI Taxonomy" id="493475"/>
    <lineage>
        <taxon>Bacteria</taxon>
        <taxon>Pseudomonadati</taxon>
        <taxon>Pseudomonadota</taxon>
        <taxon>Gammaproteobacteria</taxon>
        <taxon>Alteromonadales</taxon>
        <taxon>Alteromonadaceae</taxon>
        <taxon>Paraglaciecola</taxon>
    </lineage>
</organism>
<evidence type="ECO:0000313" key="8">
    <source>
        <dbReference type="Proteomes" id="UP000006327"/>
    </source>
</evidence>
<dbReference type="SUPFAM" id="SSF56112">
    <property type="entry name" value="Protein kinase-like (PK-like)"/>
    <property type="match status" value="1"/>
</dbReference>
<protein>
    <recommendedName>
        <fullName evidence="6">Protein kinase domain-containing protein</fullName>
    </recommendedName>
</protein>
<keyword evidence="8" id="KW-1185">Reference proteome</keyword>
<dbReference type="CDD" id="cd14014">
    <property type="entry name" value="STKc_PknB_like"/>
    <property type="match status" value="1"/>
</dbReference>
<dbReference type="AlphaFoldDB" id="K6YQM9"/>